<dbReference type="OrthoDB" id="71600at2759"/>
<feature type="disulfide bond" evidence="6">
    <location>
        <begin position="138"/>
        <end position="157"/>
    </location>
</feature>
<dbReference type="GO" id="GO:0005886">
    <property type="term" value="C:plasma membrane"/>
    <property type="evidence" value="ECO:0007669"/>
    <property type="project" value="TreeGrafter"/>
</dbReference>
<evidence type="ECO:0000313" key="8">
    <source>
        <dbReference type="EMBL" id="OQR79864.1"/>
    </source>
</evidence>
<dbReference type="STRING" id="418985.A0A1V9Y295"/>
<feature type="transmembrane region" description="Helical" evidence="7">
    <location>
        <begin position="184"/>
        <end position="209"/>
    </location>
</feature>
<comment type="caution">
    <text evidence="7">Lacks conserved residue(s) required for the propagation of feature annotation.</text>
</comment>
<organism evidence="8 9">
    <name type="scientific">Tropilaelaps mercedesae</name>
    <dbReference type="NCBI Taxonomy" id="418985"/>
    <lineage>
        <taxon>Eukaryota</taxon>
        <taxon>Metazoa</taxon>
        <taxon>Ecdysozoa</taxon>
        <taxon>Arthropoda</taxon>
        <taxon>Chelicerata</taxon>
        <taxon>Arachnida</taxon>
        <taxon>Acari</taxon>
        <taxon>Parasitiformes</taxon>
        <taxon>Mesostigmata</taxon>
        <taxon>Gamasina</taxon>
        <taxon>Dermanyssoidea</taxon>
        <taxon>Laelapidae</taxon>
        <taxon>Tropilaelaps</taxon>
    </lineage>
</organism>
<evidence type="ECO:0000313" key="9">
    <source>
        <dbReference type="Proteomes" id="UP000192247"/>
    </source>
</evidence>
<feature type="transmembrane region" description="Helical" evidence="7">
    <location>
        <begin position="66"/>
        <end position="87"/>
    </location>
</feature>
<name>A0A1V9Y295_9ACAR</name>
<proteinExistence type="inferred from homology"/>
<keyword evidence="9" id="KW-1185">Reference proteome</keyword>
<dbReference type="InParanoid" id="A0A1V9Y295"/>
<comment type="similarity">
    <text evidence="2 7">Belongs to the tetraspanin (TM4SF) family.</text>
</comment>
<protein>
    <recommendedName>
        <fullName evidence="7">Tetraspanin</fullName>
    </recommendedName>
</protein>
<dbReference type="InterPro" id="IPR000301">
    <property type="entry name" value="Tetraspanin_animals"/>
</dbReference>
<evidence type="ECO:0000256" key="4">
    <source>
        <dbReference type="ARBA" id="ARBA00022989"/>
    </source>
</evidence>
<dbReference type="Pfam" id="PF00335">
    <property type="entry name" value="Tetraspanin"/>
    <property type="match status" value="1"/>
</dbReference>
<dbReference type="EMBL" id="MNPL01000596">
    <property type="protein sequence ID" value="OQR79864.1"/>
    <property type="molecule type" value="Genomic_DNA"/>
</dbReference>
<dbReference type="PANTHER" id="PTHR19282">
    <property type="entry name" value="TETRASPANIN"/>
    <property type="match status" value="1"/>
</dbReference>
<comment type="subcellular location">
    <subcellularLocation>
        <location evidence="1 7">Membrane</location>
        <topology evidence="1 7">Multi-pass membrane protein</topology>
    </subcellularLocation>
</comment>
<sequence length="210" mass="22756">IMAIVIVCVGAGVVYLVNQMSPDSSVVDLTNFSSAGILVIVVGVLVVLFVFCGCCGACLGTGWMLIWFSIILGCLLITECIVVGVGWKYSDRQEFEKLMHQVYTGLLNSAQEMHKMGNEADIVAQTALNFLQEKFGCCGDTGPNDYRDRNMDYKLYCYNLNGGYFTDGCTRVTADFVEKHGATIGGVVLGTMSVQLAAICLAIFLYFAIA</sequence>
<evidence type="ECO:0000256" key="3">
    <source>
        <dbReference type="ARBA" id="ARBA00022692"/>
    </source>
</evidence>
<feature type="transmembrane region" description="Helical" evidence="7">
    <location>
        <begin position="35"/>
        <end position="59"/>
    </location>
</feature>
<keyword evidence="5 7" id="KW-0472">Membrane</keyword>
<accession>A0A1V9Y295</accession>
<gene>
    <name evidence="8" type="ORF">BIW11_05435</name>
</gene>
<evidence type="ECO:0000256" key="2">
    <source>
        <dbReference type="ARBA" id="ARBA00006840"/>
    </source>
</evidence>
<dbReference type="PANTHER" id="PTHR19282:SF534">
    <property type="entry name" value="TETRASPANIN FAMILY-RELATED"/>
    <property type="match status" value="1"/>
</dbReference>
<dbReference type="SUPFAM" id="SSF48652">
    <property type="entry name" value="Tetraspanin"/>
    <property type="match status" value="1"/>
</dbReference>
<dbReference type="PRINTS" id="PR00259">
    <property type="entry name" value="TMFOUR"/>
</dbReference>
<comment type="caution">
    <text evidence="8">The sequence shown here is derived from an EMBL/GenBank/DDBJ whole genome shotgun (WGS) entry which is preliminary data.</text>
</comment>
<dbReference type="CDD" id="cd03127">
    <property type="entry name" value="tetraspanin_LEL"/>
    <property type="match status" value="1"/>
</dbReference>
<keyword evidence="3 7" id="KW-0812">Transmembrane</keyword>
<feature type="non-terminal residue" evidence="8">
    <location>
        <position position="1"/>
    </location>
</feature>
<dbReference type="Proteomes" id="UP000192247">
    <property type="component" value="Unassembled WGS sequence"/>
</dbReference>
<keyword evidence="4 7" id="KW-1133">Transmembrane helix</keyword>
<dbReference type="AlphaFoldDB" id="A0A1V9Y295"/>
<dbReference type="InterPro" id="IPR008952">
    <property type="entry name" value="Tetraspanin_EC2_sf"/>
</dbReference>
<keyword evidence="6" id="KW-1015">Disulfide bond</keyword>
<evidence type="ECO:0000256" key="1">
    <source>
        <dbReference type="ARBA" id="ARBA00004141"/>
    </source>
</evidence>
<evidence type="ECO:0000256" key="7">
    <source>
        <dbReference type="RuleBase" id="RU361218"/>
    </source>
</evidence>
<dbReference type="PIRSF" id="PIRSF002419">
    <property type="entry name" value="Tetraspanin"/>
    <property type="match status" value="1"/>
</dbReference>
<dbReference type="InterPro" id="IPR018499">
    <property type="entry name" value="Tetraspanin/Peripherin"/>
</dbReference>
<dbReference type="Gene3D" id="1.10.1450.10">
    <property type="entry name" value="Tetraspanin"/>
    <property type="match status" value="1"/>
</dbReference>
<evidence type="ECO:0000256" key="6">
    <source>
        <dbReference type="PIRSR" id="PIRSR002419-1"/>
    </source>
</evidence>
<reference evidence="8 9" key="1">
    <citation type="journal article" date="2017" name="Gigascience">
        <title>Draft genome of the honey bee ectoparasitic mite, Tropilaelaps mercedesae, is shaped by the parasitic life history.</title>
        <authorList>
            <person name="Dong X."/>
            <person name="Armstrong S.D."/>
            <person name="Xia D."/>
            <person name="Makepeace B.L."/>
            <person name="Darby A.C."/>
            <person name="Kadowaki T."/>
        </authorList>
    </citation>
    <scope>NUCLEOTIDE SEQUENCE [LARGE SCALE GENOMIC DNA]</scope>
    <source>
        <strain evidence="8">Wuxi-XJTLU</strain>
    </source>
</reference>
<evidence type="ECO:0000256" key="5">
    <source>
        <dbReference type="ARBA" id="ARBA00023136"/>
    </source>
</evidence>